<proteinExistence type="predicted"/>
<evidence type="ECO:0000313" key="2">
    <source>
        <dbReference type="Proteomes" id="UP000805193"/>
    </source>
</evidence>
<dbReference type="Proteomes" id="UP000805193">
    <property type="component" value="Unassembled WGS sequence"/>
</dbReference>
<dbReference type="EMBL" id="JABSTQ010009620">
    <property type="protein sequence ID" value="KAG0427501.1"/>
    <property type="molecule type" value="Genomic_DNA"/>
</dbReference>
<reference evidence="1 2" key="1">
    <citation type="journal article" date="2020" name="Cell">
        <title>Large-Scale Comparative Analyses of Tick Genomes Elucidate Their Genetic Diversity and Vector Capacities.</title>
        <authorList>
            <consortium name="Tick Genome and Microbiome Consortium (TIGMIC)"/>
            <person name="Jia N."/>
            <person name="Wang J."/>
            <person name="Shi W."/>
            <person name="Du L."/>
            <person name="Sun Y."/>
            <person name="Zhan W."/>
            <person name="Jiang J.F."/>
            <person name="Wang Q."/>
            <person name="Zhang B."/>
            <person name="Ji P."/>
            <person name="Bell-Sakyi L."/>
            <person name="Cui X.M."/>
            <person name="Yuan T.T."/>
            <person name="Jiang B.G."/>
            <person name="Yang W.F."/>
            <person name="Lam T.T."/>
            <person name="Chang Q.C."/>
            <person name="Ding S.J."/>
            <person name="Wang X.J."/>
            <person name="Zhu J.G."/>
            <person name="Ruan X.D."/>
            <person name="Zhao L."/>
            <person name="Wei J.T."/>
            <person name="Ye R.Z."/>
            <person name="Que T.C."/>
            <person name="Du C.H."/>
            <person name="Zhou Y.H."/>
            <person name="Cheng J.X."/>
            <person name="Dai P.F."/>
            <person name="Guo W.B."/>
            <person name="Han X.H."/>
            <person name="Huang E.J."/>
            <person name="Li L.F."/>
            <person name="Wei W."/>
            <person name="Gao Y.C."/>
            <person name="Liu J.Z."/>
            <person name="Shao H.Z."/>
            <person name="Wang X."/>
            <person name="Wang C.C."/>
            <person name="Yang T.C."/>
            <person name="Huo Q.B."/>
            <person name="Li W."/>
            <person name="Chen H.Y."/>
            <person name="Chen S.E."/>
            <person name="Zhou L.G."/>
            <person name="Ni X.B."/>
            <person name="Tian J.H."/>
            <person name="Sheng Y."/>
            <person name="Liu T."/>
            <person name="Pan Y.S."/>
            <person name="Xia L.Y."/>
            <person name="Li J."/>
            <person name="Zhao F."/>
            <person name="Cao W.C."/>
        </authorList>
    </citation>
    <scope>NUCLEOTIDE SEQUENCE [LARGE SCALE GENOMIC DNA]</scope>
    <source>
        <strain evidence="1">Iper-2018</strain>
    </source>
</reference>
<accession>A0AC60Q2Q0</accession>
<organism evidence="1 2">
    <name type="scientific">Ixodes persulcatus</name>
    <name type="common">Taiga tick</name>
    <dbReference type="NCBI Taxonomy" id="34615"/>
    <lineage>
        <taxon>Eukaryota</taxon>
        <taxon>Metazoa</taxon>
        <taxon>Ecdysozoa</taxon>
        <taxon>Arthropoda</taxon>
        <taxon>Chelicerata</taxon>
        <taxon>Arachnida</taxon>
        <taxon>Acari</taxon>
        <taxon>Parasitiformes</taxon>
        <taxon>Ixodida</taxon>
        <taxon>Ixodoidea</taxon>
        <taxon>Ixodidae</taxon>
        <taxon>Ixodinae</taxon>
        <taxon>Ixodes</taxon>
    </lineage>
</organism>
<protein>
    <submittedName>
        <fullName evidence="1">Uncharacterized protein</fullName>
    </submittedName>
</protein>
<name>A0AC60Q2Q0_IXOPE</name>
<evidence type="ECO:0000313" key="1">
    <source>
        <dbReference type="EMBL" id="KAG0427501.1"/>
    </source>
</evidence>
<comment type="caution">
    <text evidence="1">The sequence shown here is derived from an EMBL/GenBank/DDBJ whole genome shotgun (WGS) entry which is preliminary data.</text>
</comment>
<keyword evidence="2" id="KW-1185">Reference proteome</keyword>
<sequence length="587" mass="66312">MGNQGTLGPPILNPAGSISANSEIEEMESALDNWQVSRNKRRRKRATTPAENLDVKASDETKEKTKGQASTQTVVLKPICREDVKTFGSREIKNAVEKAGITCGEEYRIQIQPKTNTIAITTRNEQTTEKLLKITELNKKDKAYALRPYKAMGNNLSRGVIYLNEDASEETPNTLLTDLECRTAKVVYARLMGKDSNAVVITFEGTRLPKKVVFSRQIFNVKPYRPRPIVCYNCHGLGQMTDVCPCHERRCGCCGYIHEEDMEDCKRQPQCRNCNGPHVATSKDCPKRKIPGKKASQPREPLRPQGTSYADAIKVVDSTQSTVQVNSCDPSGSQERASTNWVPDWAKIIANENKPKPQPQLTETKEKDTARVDEREKFPIEKKGWAAVGVLRHIPQAQLDTSKLCSEEKEVVAVRLKNGKQRLVVASIYIRPKAKPEEGETKRWIRELLKLADKDQLVVGGDFNAQHRDWGYRINTRKGRDIAEAMEEIGLTLRNESGVKTRLAKQARQHDTTPDLTWASKSLPLRWTPWRDNLGSDHYPIDVTVEQHKDGRIKEARPIIRCDHFREILLQNLDGKNSIEASNQQAM</sequence>
<gene>
    <name evidence="1" type="ORF">HPB47_025453</name>
</gene>